<dbReference type="InterPro" id="IPR031311">
    <property type="entry name" value="CHIT_BIND_RR_consensus"/>
</dbReference>
<organism evidence="5 6">
    <name type="scientific">Petrolisthes cinctipes</name>
    <name type="common">Flat porcelain crab</name>
    <dbReference type="NCBI Taxonomy" id="88211"/>
    <lineage>
        <taxon>Eukaryota</taxon>
        <taxon>Metazoa</taxon>
        <taxon>Ecdysozoa</taxon>
        <taxon>Arthropoda</taxon>
        <taxon>Crustacea</taxon>
        <taxon>Multicrustacea</taxon>
        <taxon>Malacostraca</taxon>
        <taxon>Eumalacostraca</taxon>
        <taxon>Eucarida</taxon>
        <taxon>Decapoda</taxon>
        <taxon>Pleocyemata</taxon>
        <taxon>Anomura</taxon>
        <taxon>Galatheoidea</taxon>
        <taxon>Porcellanidae</taxon>
        <taxon>Petrolisthes</taxon>
    </lineage>
</organism>
<evidence type="ECO:0000256" key="4">
    <source>
        <dbReference type="SAM" id="SignalP"/>
    </source>
</evidence>
<dbReference type="InterPro" id="IPR050468">
    <property type="entry name" value="Cuticle_Struct_Prot"/>
</dbReference>
<dbReference type="InterPro" id="IPR000618">
    <property type="entry name" value="Insect_cuticle"/>
</dbReference>
<keyword evidence="1 2" id="KW-0193">Cuticle</keyword>
<dbReference type="GO" id="GO:0008010">
    <property type="term" value="F:structural constituent of chitin-based larval cuticle"/>
    <property type="evidence" value="ECO:0007669"/>
    <property type="project" value="TreeGrafter"/>
</dbReference>
<dbReference type="GO" id="GO:0062129">
    <property type="term" value="C:chitin-based extracellular matrix"/>
    <property type="evidence" value="ECO:0007669"/>
    <property type="project" value="TreeGrafter"/>
</dbReference>
<evidence type="ECO:0000313" key="5">
    <source>
        <dbReference type="EMBL" id="KAK3851266.1"/>
    </source>
</evidence>
<sequence>MKFAVAVVAVVFVAMVTLAGARPEDDLVFKYEGEDHTHEQYGEPGKKVEGSYTWTAPDGTVYKVKYIADEKGYRVLESNAIPETHGGVKADGQQGSFSDYDEGTEH</sequence>
<proteinExistence type="predicted"/>
<reference evidence="5" key="1">
    <citation type="submission" date="2023-10" db="EMBL/GenBank/DDBJ databases">
        <title>Genome assemblies of two species of porcelain crab, Petrolisthes cinctipes and Petrolisthes manimaculis (Anomura: Porcellanidae).</title>
        <authorList>
            <person name="Angst P."/>
        </authorList>
    </citation>
    <scope>NUCLEOTIDE SEQUENCE</scope>
    <source>
        <strain evidence="5">PB745_01</strain>
        <tissue evidence="5">Gill</tissue>
    </source>
</reference>
<evidence type="ECO:0000256" key="1">
    <source>
        <dbReference type="ARBA" id="ARBA00022460"/>
    </source>
</evidence>
<evidence type="ECO:0008006" key="7">
    <source>
        <dbReference type="Google" id="ProtNLM"/>
    </source>
</evidence>
<feature type="region of interest" description="Disordered" evidence="3">
    <location>
        <begin position="83"/>
        <end position="106"/>
    </location>
</feature>
<evidence type="ECO:0000256" key="2">
    <source>
        <dbReference type="PROSITE-ProRule" id="PRU00497"/>
    </source>
</evidence>
<feature type="chain" id="PRO_5042050567" description="Cuticle protein" evidence="4">
    <location>
        <begin position="22"/>
        <end position="106"/>
    </location>
</feature>
<name>A0AAE1BIB8_PETCI</name>
<accession>A0AAE1BIB8</accession>
<keyword evidence="6" id="KW-1185">Reference proteome</keyword>
<dbReference type="Proteomes" id="UP001286313">
    <property type="component" value="Unassembled WGS sequence"/>
</dbReference>
<comment type="caution">
    <text evidence="5">The sequence shown here is derived from an EMBL/GenBank/DDBJ whole genome shotgun (WGS) entry which is preliminary data.</text>
</comment>
<dbReference type="PROSITE" id="PS00233">
    <property type="entry name" value="CHIT_BIND_RR_1"/>
    <property type="match status" value="1"/>
</dbReference>
<feature type="signal peptide" evidence="4">
    <location>
        <begin position="1"/>
        <end position="21"/>
    </location>
</feature>
<keyword evidence="4" id="KW-0732">Signal</keyword>
<protein>
    <recommendedName>
        <fullName evidence="7">Cuticle protein</fullName>
    </recommendedName>
</protein>
<gene>
    <name evidence="5" type="ORF">Pcinc_042073</name>
</gene>
<dbReference type="PANTHER" id="PTHR10380">
    <property type="entry name" value="CUTICLE PROTEIN"/>
    <property type="match status" value="1"/>
</dbReference>
<evidence type="ECO:0000313" key="6">
    <source>
        <dbReference type="Proteomes" id="UP001286313"/>
    </source>
</evidence>
<evidence type="ECO:0000256" key="3">
    <source>
        <dbReference type="SAM" id="MobiDB-lite"/>
    </source>
</evidence>
<dbReference type="Pfam" id="PF00379">
    <property type="entry name" value="Chitin_bind_4"/>
    <property type="match status" value="1"/>
</dbReference>
<dbReference type="PANTHER" id="PTHR10380:SF173">
    <property type="entry name" value="CUTICULAR PROTEIN 47EF, ISOFORM C-RELATED"/>
    <property type="match status" value="1"/>
</dbReference>
<dbReference type="PROSITE" id="PS51155">
    <property type="entry name" value="CHIT_BIND_RR_2"/>
    <property type="match status" value="1"/>
</dbReference>
<dbReference type="AlphaFoldDB" id="A0AAE1BIB8"/>
<dbReference type="EMBL" id="JAWQEG010007973">
    <property type="protein sequence ID" value="KAK3851266.1"/>
    <property type="molecule type" value="Genomic_DNA"/>
</dbReference>